<keyword evidence="1" id="KW-0812">Transmembrane</keyword>
<gene>
    <name evidence="2" type="ORF">PEPS_21840</name>
</gene>
<keyword evidence="1" id="KW-1133">Transmembrane helix</keyword>
<feature type="transmembrane region" description="Helical" evidence="1">
    <location>
        <begin position="288"/>
        <end position="308"/>
    </location>
</feature>
<dbReference type="RefSeq" id="WP_338397075.1">
    <property type="nucleotide sequence ID" value="NZ_AP025292.1"/>
</dbReference>
<evidence type="ECO:0000313" key="2">
    <source>
        <dbReference type="EMBL" id="BDC99903.1"/>
    </source>
</evidence>
<keyword evidence="3" id="KW-1185">Reference proteome</keyword>
<dbReference type="Proteomes" id="UP001354989">
    <property type="component" value="Chromosome"/>
</dbReference>
<feature type="transmembrane region" description="Helical" evidence="1">
    <location>
        <begin position="223"/>
        <end position="242"/>
    </location>
</feature>
<feature type="transmembrane region" description="Helical" evidence="1">
    <location>
        <begin position="167"/>
        <end position="189"/>
    </location>
</feature>
<evidence type="ECO:0000256" key="1">
    <source>
        <dbReference type="SAM" id="Phobius"/>
    </source>
</evidence>
<proteinExistence type="predicted"/>
<dbReference type="PANTHER" id="PTHR35337:SF1">
    <property type="entry name" value="SLR1478 PROTEIN"/>
    <property type="match status" value="1"/>
</dbReference>
<name>A0ABN6LAR6_9BACT</name>
<evidence type="ECO:0000313" key="3">
    <source>
        <dbReference type="Proteomes" id="UP001354989"/>
    </source>
</evidence>
<organism evidence="2 3">
    <name type="scientific">Persicobacter psychrovividus</name>
    <dbReference type="NCBI Taxonomy" id="387638"/>
    <lineage>
        <taxon>Bacteria</taxon>
        <taxon>Pseudomonadati</taxon>
        <taxon>Bacteroidota</taxon>
        <taxon>Cytophagia</taxon>
        <taxon>Cytophagales</taxon>
        <taxon>Persicobacteraceae</taxon>
        <taxon>Persicobacter</taxon>
    </lineage>
</organism>
<dbReference type="Pfam" id="PF01944">
    <property type="entry name" value="SpoIIM"/>
    <property type="match status" value="1"/>
</dbReference>
<accession>A0ABN6LAR6</accession>
<keyword evidence="1" id="KW-0472">Membrane</keyword>
<dbReference type="PANTHER" id="PTHR35337">
    <property type="entry name" value="SLR1478 PROTEIN"/>
    <property type="match status" value="1"/>
</dbReference>
<feature type="transmembrane region" description="Helical" evidence="1">
    <location>
        <begin position="100"/>
        <end position="120"/>
    </location>
</feature>
<dbReference type="InterPro" id="IPR002798">
    <property type="entry name" value="SpoIIM-like"/>
</dbReference>
<feature type="transmembrane region" description="Helical" evidence="1">
    <location>
        <begin position="254"/>
        <end position="276"/>
    </location>
</feature>
<dbReference type="EMBL" id="AP025292">
    <property type="protein sequence ID" value="BDC99903.1"/>
    <property type="molecule type" value="Genomic_DNA"/>
</dbReference>
<reference evidence="2 3" key="1">
    <citation type="submission" date="2021-12" db="EMBL/GenBank/DDBJ databases">
        <title>Genome sequencing of bacteria with rrn-lacking chromosome and rrn-plasmid.</title>
        <authorList>
            <person name="Anda M."/>
            <person name="Iwasaki W."/>
        </authorList>
    </citation>
    <scope>NUCLEOTIDE SEQUENCE [LARGE SCALE GENOMIC DNA]</scope>
    <source>
        <strain evidence="2 3">NBRC 101262</strain>
    </source>
</reference>
<sequence>MREATFIFKNRAKWQQLEDIVDGREEANADELSALYHTTNDDLSYAQTFFPEGESQAFLSPLLRKLHYMIYKKRAVDYAYFIDYFWTEVPSVIARRPLPFVSAFLIFILAFLVGYISSYYDSSFVRVVLGDAYVNKTLDNIASGDPLAIYKSTEATQMFFGITTNNIMVSFIAFIYGIFACLGTVSVLLNNGIMLGSFQTFILENVAMKDYILTVWLHGTLEISAIVLAGGAGMMLGTSWLFPGDYSRFESFKVYGRAALKVIISLIPVFIMAGFIESFLTRHTEWEYFWRAIIVVVSAIFILTFYVVRPIVIFNRSTRN</sequence>
<protein>
    <submittedName>
        <fullName evidence="2">Membrane protein</fullName>
    </submittedName>
</protein>